<comment type="caution">
    <text evidence="2">The sequence shown here is derived from an EMBL/GenBank/DDBJ whole genome shotgun (WGS) entry which is preliminary data.</text>
</comment>
<evidence type="ECO:0000313" key="3">
    <source>
        <dbReference type="Proteomes" id="UP000178227"/>
    </source>
</evidence>
<keyword evidence="1" id="KW-1133">Transmembrane helix</keyword>
<dbReference type="Proteomes" id="UP000178227">
    <property type="component" value="Unassembled WGS sequence"/>
</dbReference>
<keyword evidence="1" id="KW-0812">Transmembrane</keyword>
<dbReference type="AlphaFoldDB" id="A0A1F8GCU1"/>
<name>A0A1F8GCU1_9BACT</name>
<accession>A0A1F8GCU1</accession>
<organism evidence="2 3">
    <name type="scientific">Candidatus Yanofskybacteria bacterium RIFCSPLOWO2_01_FULL_42_49</name>
    <dbReference type="NCBI Taxonomy" id="1802694"/>
    <lineage>
        <taxon>Bacteria</taxon>
        <taxon>Candidatus Yanofskyibacteriota</taxon>
    </lineage>
</organism>
<sequence length="129" mass="14794">MSDNFLCPYCRREFSREDMVGLKTKEAKQRIEDDLKESFMKESGWSAKQKKVERMFYVAAFGPFVFYCIIGGLLLKYASGDTFLYYLGPLMIGTVVVMLLGAVMVVIADIWLKNKADQAFSEWRLMSGN</sequence>
<feature type="transmembrane region" description="Helical" evidence="1">
    <location>
        <begin position="83"/>
        <end position="112"/>
    </location>
</feature>
<dbReference type="EMBL" id="MGKI01000004">
    <property type="protein sequence ID" value="OGN23185.1"/>
    <property type="molecule type" value="Genomic_DNA"/>
</dbReference>
<keyword evidence="1" id="KW-0472">Membrane</keyword>
<dbReference type="STRING" id="1802694.A2918_04090"/>
<protein>
    <submittedName>
        <fullName evidence="2">Uncharacterized protein</fullName>
    </submittedName>
</protein>
<feature type="transmembrane region" description="Helical" evidence="1">
    <location>
        <begin position="55"/>
        <end position="77"/>
    </location>
</feature>
<reference evidence="2 3" key="1">
    <citation type="journal article" date="2016" name="Nat. Commun.">
        <title>Thousands of microbial genomes shed light on interconnected biogeochemical processes in an aquifer system.</title>
        <authorList>
            <person name="Anantharaman K."/>
            <person name="Brown C.T."/>
            <person name="Hug L.A."/>
            <person name="Sharon I."/>
            <person name="Castelle C.J."/>
            <person name="Probst A.J."/>
            <person name="Thomas B.C."/>
            <person name="Singh A."/>
            <person name="Wilkins M.J."/>
            <person name="Karaoz U."/>
            <person name="Brodie E.L."/>
            <person name="Williams K.H."/>
            <person name="Hubbard S.S."/>
            <person name="Banfield J.F."/>
        </authorList>
    </citation>
    <scope>NUCLEOTIDE SEQUENCE [LARGE SCALE GENOMIC DNA]</scope>
</reference>
<gene>
    <name evidence="2" type="ORF">A2918_04090</name>
</gene>
<proteinExistence type="predicted"/>
<evidence type="ECO:0000256" key="1">
    <source>
        <dbReference type="SAM" id="Phobius"/>
    </source>
</evidence>
<evidence type="ECO:0000313" key="2">
    <source>
        <dbReference type="EMBL" id="OGN23185.1"/>
    </source>
</evidence>